<reference evidence="2" key="1">
    <citation type="journal article" date="2021" name="Nat. Commun.">
        <title>Genetic determinants of endophytism in the Arabidopsis root mycobiome.</title>
        <authorList>
            <person name="Mesny F."/>
            <person name="Miyauchi S."/>
            <person name="Thiergart T."/>
            <person name="Pickel B."/>
            <person name="Atanasova L."/>
            <person name="Karlsson M."/>
            <person name="Huettel B."/>
            <person name="Barry K.W."/>
            <person name="Haridas S."/>
            <person name="Chen C."/>
            <person name="Bauer D."/>
            <person name="Andreopoulos W."/>
            <person name="Pangilinan J."/>
            <person name="LaButti K."/>
            <person name="Riley R."/>
            <person name="Lipzen A."/>
            <person name="Clum A."/>
            <person name="Drula E."/>
            <person name="Henrissat B."/>
            <person name="Kohler A."/>
            <person name="Grigoriev I.V."/>
            <person name="Martin F.M."/>
            <person name="Hacquard S."/>
        </authorList>
    </citation>
    <scope>NUCLEOTIDE SEQUENCE</scope>
    <source>
        <strain evidence="2">MPI-CAGE-AT-0016</strain>
    </source>
</reference>
<dbReference type="AlphaFoldDB" id="A0A8K0TP14"/>
<feature type="compositionally biased region" description="Low complexity" evidence="1">
    <location>
        <begin position="215"/>
        <end position="229"/>
    </location>
</feature>
<evidence type="ECO:0000313" key="2">
    <source>
        <dbReference type="EMBL" id="KAH7363651.1"/>
    </source>
</evidence>
<proteinExistence type="predicted"/>
<feature type="region of interest" description="Disordered" evidence="1">
    <location>
        <begin position="1"/>
        <end position="78"/>
    </location>
</feature>
<name>A0A8K0TP14_9PEZI</name>
<feature type="region of interest" description="Disordered" evidence="1">
    <location>
        <begin position="195"/>
        <end position="263"/>
    </location>
</feature>
<accession>A0A8K0TP14</accession>
<sequence length="287" mass="31577">MSLSSASKRKRVDDLSRTHRLYDDTDDDDGLEQVPEMPLDDETDEEEWEDPDKTRLAGAPFNDSRQRKRRRDNKGAAPADLRAIFVYQRCSPRGAPIALGRSSAPPNQEATVDTEPYCPDTLLRHAVERSQKQPPTDPPPRLGSQSRHFHMTRASMAATAALSLSTQFYGAGPLGISKRSCYATTVFAEPNVRRLRSAPSYTPPPPRQQHPIPPRHSLASSAPAPGALRHPQRRRQGKRREATPLTITRAAPAPGAGGHDTLKLLVKGGYPMEGWNGKTKGDLLSAE</sequence>
<dbReference type="EMBL" id="JAGPXD010000003">
    <property type="protein sequence ID" value="KAH7363651.1"/>
    <property type="molecule type" value="Genomic_DNA"/>
</dbReference>
<protein>
    <submittedName>
        <fullName evidence="2">Uncharacterized protein</fullName>
    </submittedName>
</protein>
<evidence type="ECO:0000256" key="1">
    <source>
        <dbReference type="SAM" id="MobiDB-lite"/>
    </source>
</evidence>
<evidence type="ECO:0000313" key="3">
    <source>
        <dbReference type="Proteomes" id="UP000813385"/>
    </source>
</evidence>
<keyword evidence="3" id="KW-1185">Reference proteome</keyword>
<feature type="compositionally biased region" description="Basic and acidic residues" evidence="1">
    <location>
        <begin position="11"/>
        <end position="23"/>
    </location>
</feature>
<dbReference type="Proteomes" id="UP000813385">
    <property type="component" value="Unassembled WGS sequence"/>
</dbReference>
<comment type="caution">
    <text evidence="2">The sequence shown here is derived from an EMBL/GenBank/DDBJ whole genome shotgun (WGS) entry which is preliminary data.</text>
</comment>
<feature type="compositionally biased region" description="Pro residues" evidence="1">
    <location>
        <begin position="201"/>
        <end position="214"/>
    </location>
</feature>
<gene>
    <name evidence="2" type="ORF">B0T11DRAFT_318984</name>
</gene>
<feature type="region of interest" description="Disordered" evidence="1">
    <location>
        <begin position="124"/>
        <end position="146"/>
    </location>
</feature>
<organism evidence="2 3">
    <name type="scientific">Plectosphaerella cucumerina</name>
    <dbReference type="NCBI Taxonomy" id="40658"/>
    <lineage>
        <taxon>Eukaryota</taxon>
        <taxon>Fungi</taxon>
        <taxon>Dikarya</taxon>
        <taxon>Ascomycota</taxon>
        <taxon>Pezizomycotina</taxon>
        <taxon>Sordariomycetes</taxon>
        <taxon>Hypocreomycetidae</taxon>
        <taxon>Glomerellales</taxon>
        <taxon>Plectosphaerellaceae</taxon>
        <taxon>Plectosphaerella</taxon>
    </lineage>
</organism>
<feature type="compositionally biased region" description="Acidic residues" evidence="1">
    <location>
        <begin position="38"/>
        <end position="50"/>
    </location>
</feature>